<dbReference type="STRING" id="885580.ENSFDAP00000014862"/>
<dbReference type="PRINTS" id="PR00237">
    <property type="entry name" value="GPCRRHODOPSN"/>
</dbReference>
<dbReference type="InterPro" id="IPR017452">
    <property type="entry name" value="GPCR_Rhodpsn_7TM"/>
</dbReference>
<proteinExistence type="inferred from homology"/>
<keyword evidence="6 12" id="KW-1133">Transmembrane helix</keyword>
<dbReference type="EMBL" id="KN121642">
    <property type="protein sequence ID" value="KFO35813.1"/>
    <property type="molecule type" value="Genomic_DNA"/>
</dbReference>
<keyword evidence="2 12" id="KW-1003">Cell membrane</keyword>
<keyword evidence="4 11" id="KW-0812">Transmembrane</keyword>
<dbReference type="PRINTS" id="PR00245">
    <property type="entry name" value="OLFACTORYR"/>
</dbReference>
<accession>A0A091DZD9</accession>
<dbReference type="InterPro" id="IPR000276">
    <property type="entry name" value="GPCR_Rhodpsn"/>
</dbReference>
<evidence type="ECO:0000256" key="4">
    <source>
        <dbReference type="ARBA" id="ARBA00022692"/>
    </source>
</evidence>
<dbReference type="PROSITE" id="PS50262">
    <property type="entry name" value="G_PROTEIN_RECEP_F1_2"/>
    <property type="match status" value="1"/>
</dbReference>
<evidence type="ECO:0000256" key="1">
    <source>
        <dbReference type="ARBA" id="ARBA00004651"/>
    </source>
</evidence>
<evidence type="ECO:0000256" key="3">
    <source>
        <dbReference type="ARBA" id="ARBA00022606"/>
    </source>
</evidence>
<reference evidence="14 15" key="1">
    <citation type="submission" date="2013-11" db="EMBL/GenBank/DDBJ databases">
        <title>The Damaraland mole rat (Fukomys damarensis) genome and evolution of African mole rats.</title>
        <authorList>
            <person name="Gladyshev V.N."/>
            <person name="Fang X."/>
        </authorList>
    </citation>
    <scope>NUCLEOTIDE SEQUENCE [LARGE SCALE GENOMIC DNA]</scope>
    <source>
        <tissue evidence="14">Liver</tissue>
    </source>
</reference>
<feature type="transmembrane region" description="Helical" evidence="12">
    <location>
        <begin position="272"/>
        <end position="291"/>
    </location>
</feature>
<evidence type="ECO:0000256" key="7">
    <source>
        <dbReference type="ARBA" id="ARBA00023040"/>
    </source>
</evidence>
<dbReference type="GO" id="GO:0004984">
    <property type="term" value="F:olfactory receptor activity"/>
    <property type="evidence" value="ECO:0007669"/>
    <property type="project" value="InterPro"/>
</dbReference>
<dbReference type="FunFam" id="1.20.1070.10:FF:000008">
    <property type="entry name" value="Olfactory receptor"/>
    <property type="match status" value="1"/>
</dbReference>
<evidence type="ECO:0000256" key="6">
    <source>
        <dbReference type="ARBA" id="ARBA00022989"/>
    </source>
</evidence>
<evidence type="ECO:0000313" key="15">
    <source>
        <dbReference type="Proteomes" id="UP000028990"/>
    </source>
</evidence>
<keyword evidence="5 12" id="KW-0552">Olfaction</keyword>
<dbReference type="GO" id="GO:0005886">
    <property type="term" value="C:plasma membrane"/>
    <property type="evidence" value="ECO:0007669"/>
    <property type="project" value="UniProtKB-SubCell"/>
</dbReference>
<protein>
    <recommendedName>
        <fullName evidence="12">Olfactory receptor</fullName>
    </recommendedName>
</protein>
<feature type="transmembrane region" description="Helical" evidence="12">
    <location>
        <begin position="199"/>
        <end position="224"/>
    </location>
</feature>
<evidence type="ECO:0000256" key="8">
    <source>
        <dbReference type="ARBA" id="ARBA00023136"/>
    </source>
</evidence>
<keyword evidence="15" id="KW-1185">Reference proteome</keyword>
<evidence type="ECO:0000259" key="13">
    <source>
        <dbReference type="PROSITE" id="PS50262"/>
    </source>
</evidence>
<keyword evidence="3 12" id="KW-0716">Sensory transduction</keyword>
<keyword evidence="7 11" id="KW-0297">G-protein coupled receptor</keyword>
<dbReference type="SUPFAM" id="SSF81321">
    <property type="entry name" value="Family A G protein-coupled receptor-like"/>
    <property type="match status" value="1"/>
</dbReference>
<dbReference type="OrthoDB" id="9834388at2759"/>
<keyword evidence="10 11" id="KW-0807">Transducer</keyword>
<dbReference type="Pfam" id="PF13853">
    <property type="entry name" value="7tm_4"/>
    <property type="match status" value="1"/>
</dbReference>
<dbReference type="eggNOG" id="ENOG502RTYI">
    <property type="taxonomic scope" value="Eukaryota"/>
</dbReference>
<gene>
    <name evidence="14" type="ORF">H920_02798</name>
</gene>
<evidence type="ECO:0000256" key="10">
    <source>
        <dbReference type="ARBA" id="ARBA00023224"/>
    </source>
</evidence>
<evidence type="ECO:0000313" key="14">
    <source>
        <dbReference type="EMBL" id="KFO35813.1"/>
    </source>
</evidence>
<evidence type="ECO:0000256" key="5">
    <source>
        <dbReference type="ARBA" id="ARBA00022725"/>
    </source>
</evidence>
<feature type="domain" description="G-protein coupled receptors family 1 profile" evidence="13">
    <location>
        <begin position="40"/>
        <end position="289"/>
    </location>
</feature>
<dbReference type="GO" id="GO:0004930">
    <property type="term" value="F:G protein-coupled receptor activity"/>
    <property type="evidence" value="ECO:0007669"/>
    <property type="project" value="UniProtKB-KW"/>
</dbReference>
<feature type="transmembrane region" description="Helical" evidence="12">
    <location>
        <begin position="20"/>
        <end position="50"/>
    </location>
</feature>
<evidence type="ECO:0000256" key="2">
    <source>
        <dbReference type="ARBA" id="ARBA00022475"/>
    </source>
</evidence>
<dbReference type="OMA" id="LIRMSKG"/>
<organism evidence="14 15">
    <name type="scientific">Fukomys damarensis</name>
    <name type="common">Damaraland mole rat</name>
    <name type="synonym">Cryptomys damarensis</name>
    <dbReference type="NCBI Taxonomy" id="885580"/>
    <lineage>
        <taxon>Eukaryota</taxon>
        <taxon>Metazoa</taxon>
        <taxon>Chordata</taxon>
        <taxon>Craniata</taxon>
        <taxon>Vertebrata</taxon>
        <taxon>Euteleostomi</taxon>
        <taxon>Mammalia</taxon>
        <taxon>Eutheria</taxon>
        <taxon>Euarchontoglires</taxon>
        <taxon>Glires</taxon>
        <taxon>Rodentia</taxon>
        <taxon>Hystricomorpha</taxon>
        <taxon>Bathyergidae</taxon>
        <taxon>Fukomys</taxon>
    </lineage>
</organism>
<comment type="similarity">
    <text evidence="11">Belongs to the G-protein coupled receptor 1 family.</text>
</comment>
<feature type="transmembrane region" description="Helical" evidence="12">
    <location>
        <begin position="139"/>
        <end position="165"/>
    </location>
</feature>
<dbReference type="Gene3D" id="1.20.1070.10">
    <property type="entry name" value="Rhodopsin 7-helix transmembrane proteins"/>
    <property type="match status" value="1"/>
</dbReference>
<sequence length="312" mass="35120">MENDNQTSTDFILLGLFPPFSLGLFLFTLTVPTFLMALTGNLCMVLLILLDAQLHTPMYFLLSQLSLMDLIYIRTTVPKMASGFLCGNKSISFIGCGVQIFFFVTLAGSEGLLLMSMAYDRYVAICFPLYYPILMNRRVCVLMILGSWAMGAVNSCAHTVCVLGIPYCRSRAIDHFYCEIPAMVSLACGDTWVYEYTVFFSIIIFLLFPFLVILASYGKVLLAVYRMRSQEGRRKAYSTCSAHLTVVTFYYVPCAYTYLCPKSLRSPAEDKVVAVFYTILTPLLNPMIYSLRNKQVLGALMRLPQSICSLKM</sequence>
<evidence type="ECO:0000256" key="12">
    <source>
        <dbReference type="RuleBase" id="RU363047"/>
    </source>
</evidence>
<dbReference type="PANTHER" id="PTHR26453">
    <property type="entry name" value="OLFACTORY RECEPTOR"/>
    <property type="match status" value="1"/>
</dbReference>
<evidence type="ECO:0000256" key="9">
    <source>
        <dbReference type="ARBA" id="ARBA00023170"/>
    </source>
</evidence>
<dbReference type="PROSITE" id="PS00237">
    <property type="entry name" value="G_PROTEIN_RECEP_F1_1"/>
    <property type="match status" value="1"/>
</dbReference>
<dbReference type="AlphaFoldDB" id="A0A091DZD9"/>
<feature type="transmembrane region" description="Helical" evidence="12">
    <location>
        <begin position="236"/>
        <end position="252"/>
    </location>
</feature>
<dbReference type="InterPro" id="IPR000725">
    <property type="entry name" value="Olfact_rcpt"/>
</dbReference>
<name>A0A091DZD9_FUKDA</name>
<dbReference type="Proteomes" id="UP000028990">
    <property type="component" value="Unassembled WGS sequence"/>
</dbReference>
<keyword evidence="9 11" id="KW-0675">Receptor</keyword>
<comment type="subcellular location">
    <subcellularLocation>
        <location evidence="1 12">Cell membrane</location>
        <topology evidence="1 12">Multi-pass membrane protein</topology>
    </subcellularLocation>
</comment>
<evidence type="ECO:0000256" key="11">
    <source>
        <dbReference type="RuleBase" id="RU000688"/>
    </source>
</evidence>
<dbReference type="CDD" id="cd15421">
    <property type="entry name" value="7tmA_OR2T-like"/>
    <property type="match status" value="1"/>
</dbReference>
<keyword evidence="8 12" id="KW-0472">Membrane</keyword>